<evidence type="ECO:0000313" key="1">
    <source>
        <dbReference type="EMBL" id="EJD41367.1"/>
    </source>
</evidence>
<dbReference type="EMBL" id="JH687793">
    <property type="protein sequence ID" value="EJD41367.1"/>
    <property type="molecule type" value="Genomic_DNA"/>
</dbReference>
<gene>
    <name evidence="1" type="ORF">AURDEDRAFT_169526</name>
</gene>
<dbReference type="KEGG" id="adl:AURDEDRAFT_169526"/>
<name>J0WYQ1_AURST</name>
<accession>J0WYQ1</accession>
<dbReference type="Proteomes" id="UP000006514">
    <property type="component" value="Unassembled WGS sequence"/>
</dbReference>
<dbReference type="AlphaFoldDB" id="J0WYQ1"/>
<reference evidence="2" key="1">
    <citation type="journal article" date="2012" name="Science">
        <title>The Paleozoic origin of enzymatic lignin decomposition reconstructed from 31 fungal genomes.</title>
        <authorList>
            <person name="Floudas D."/>
            <person name="Binder M."/>
            <person name="Riley R."/>
            <person name="Barry K."/>
            <person name="Blanchette R.A."/>
            <person name="Henrissat B."/>
            <person name="Martinez A.T."/>
            <person name="Otillar R."/>
            <person name="Spatafora J.W."/>
            <person name="Yadav J.S."/>
            <person name="Aerts A."/>
            <person name="Benoit I."/>
            <person name="Boyd A."/>
            <person name="Carlson A."/>
            <person name="Copeland A."/>
            <person name="Coutinho P.M."/>
            <person name="de Vries R.P."/>
            <person name="Ferreira P."/>
            <person name="Findley K."/>
            <person name="Foster B."/>
            <person name="Gaskell J."/>
            <person name="Glotzer D."/>
            <person name="Gorecki P."/>
            <person name="Heitman J."/>
            <person name="Hesse C."/>
            <person name="Hori C."/>
            <person name="Igarashi K."/>
            <person name="Jurgens J.A."/>
            <person name="Kallen N."/>
            <person name="Kersten P."/>
            <person name="Kohler A."/>
            <person name="Kuees U."/>
            <person name="Kumar T.K.A."/>
            <person name="Kuo A."/>
            <person name="LaButti K."/>
            <person name="Larrondo L.F."/>
            <person name="Lindquist E."/>
            <person name="Ling A."/>
            <person name="Lombard V."/>
            <person name="Lucas S."/>
            <person name="Lundell T."/>
            <person name="Martin R."/>
            <person name="McLaughlin D.J."/>
            <person name="Morgenstern I."/>
            <person name="Morin E."/>
            <person name="Murat C."/>
            <person name="Nagy L.G."/>
            <person name="Nolan M."/>
            <person name="Ohm R.A."/>
            <person name="Patyshakuliyeva A."/>
            <person name="Rokas A."/>
            <person name="Ruiz-Duenas F.J."/>
            <person name="Sabat G."/>
            <person name="Salamov A."/>
            <person name="Samejima M."/>
            <person name="Schmutz J."/>
            <person name="Slot J.C."/>
            <person name="St John F."/>
            <person name="Stenlid J."/>
            <person name="Sun H."/>
            <person name="Sun S."/>
            <person name="Syed K."/>
            <person name="Tsang A."/>
            <person name="Wiebenga A."/>
            <person name="Young D."/>
            <person name="Pisabarro A."/>
            <person name="Eastwood D.C."/>
            <person name="Martin F."/>
            <person name="Cullen D."/>
            <person name="Grigoriev I.V."/>
            <person name="Hibbett D.S."/>
        </authorList>
    </citation>
    <scope>NUCLEOTIDE SEQUENCE [LARGE SCALE GENOMIC DNA]</scope>
    <source>
        <strain evidence="2">TFB10046</strain>
    </source>
</reference>
<protein>
    <submittedName>
        <fullName evidence="1">Uncharacterized protein</fullName>
    </submittedName>
</protein>
<dbReference type="InParanoid" id="J0WYQ1"/>
<sequence length="62" mass="7215">MANPDLPTADDVRAEDDDPSFFYLPPEAQNAEVFFVFNATRVSLPQRHGHQITNWTRLDQRR</sequence>
<evidence type="ECO:0000313" key="2">
    <source>
        <dbReference type="Proteomes" id="UP000006514"/>
    </source>
</evidence>
<keyword evidence="2" id="KW-1185">Reference proteome</keyword>
<proteinExistence type="predicted"/>
<organism evidence="1 2">
    <name type="scientific">Auricularia subglabra (strain TFB-10046 / SS5)</name>
    <name type="common">White-rot fungus</name>
    <name type="synonym">Auricularia delicata (strain TFB10046)</name>
    <dbReference type="NCBI Taxonomy" id="717982"/>
    <lineage>
        <taxon>Eukaryota</taxon>
        <taxon>Fungi</taxon>
        <taxon>Dikarya</taxon>
        <taxon>Basidiomycota</taxon>
        <taxon>Agaricomycotina</taxon>
        <taxon>Agaricomycetes</taxon>
        <taxon>Auriculariales</taxon>
        <taxon>Auriculariaceae</taxon>
        <taxon>Auricularia</taxon>
    </lineage>
</organism>